<evidence type="ECO:0000256" key="1">
    <source>
        <dbReference type="SAM" id="Phobius"/>
    </source>
</evidence>
<keyword evidence="1" id="KW-0812">Transmembrane</keyword>
<dbReference type="AlphaFoldDB" id="A0A4P2VEA2"/>
<dbReference type="EMBL" id="AP018732">
    <property type="protein sequence ID" value="BBE42441.1"/>
    <property type="molecule type" value="Genomic_DNA"/>
</dbReference>
<gene>
    <name evidence="2" type="ORF">NAS2_1052</name>
</gene>
<keyword evidence="1" id="KW-1133">Transmembrane helix</keyword>
<proteinExistence type="predicted"/>
<feature type="transmembrane region" description="Helical" evidence="1">
    <location>
        <begin position="67"/>
        <end position="88"/>
    </location>
</feature>
<evidence type="ECO:0000313" key="3">
    <source>
        <dbReference type="Proteomes" id="UP000509448"/>
    </source>
</evidence>
<organism evidence="2 3">
    <name type="scientific">Conexivisphaera calida</name>
    <dbReference type="NCBI Taxonomy" id="1874277"/>
    <lineage>
        <taxon>Archaea</taxon>
        <taxon>Nitrososphaerota</taxon>
        <taxon>Conexivisphaeria</taxon>
        <taxon>Conexivisphaerales</taxon>
        <taxon>Conexivisphaeraceae</taxon>
        <taxon>Conexivisphaera</taxon>
    </lineage>
</organism>
<protein>
    <submittedName>
        <fullName evidence="2">Uncharacterized protein</fullName>
    </submittedName>
</protein>
<accession>A0A4P2VEA2</accession>
<evidence type="ECO:0000313" key="2">
    <source>
        <dbReference type="EMBL" id="BBE42441.1"/>
    </source>
</evidence>
<dbReference type="GeneID" id="55584864"/>
<keyword evidence="1" id="KW-0472">Membrane</keyword>
<dbReference type="KEGG" id="ccai:NAS2_1052"/>
<feature type="transmembrane region" description="Helical" evidence="1">
    <location>
        <begin position="142"/>
        <end position="163"/>
    </location>
</feature>
<feature type="transmembrane region" description="Helical" evidence="1">
    <location>
        <begin position="21"/>
        <end position="39"/>
    </location>
</feature>
<sequence length="173" mass="20186">MTHGQHPNRDSCEDLRDLLREIYFIFTTFLVSYFIYLVTEPEYYEYNSPLLLLQCIHGTCTPYFFRVSWITGVVLLTPLIMVSLWHAYRSKILSRLSDQRECGGRWRLVKEVYREIFLVSIPLVLFVAGAPPIQLAPSTRYYFQRVAITYIVIACFVALCWFLSARNPVPGEA</sequence>
<dbReference type="RefSeq" id="WP_174448673.1">
    <property type="nucleotide sequence ID" value="NZ_AP018732.1"/>
</dbReference>
<feature type="transmembrane region" description="Helical" evidence="1">
    <location>
        <begin position="116"/>
        <end position="136"/>
    </location>
</feature>
<keyword evidence="3" id="KW-1185">Reference proteome</keyword>
<name>A0A4P2VEA2_9ARCH</name>
<dbReference type="Proteomes" id="UP000509448">
    <property type="component" value="Chromosome"/>
</dbReference>
<reference evidence="2 3" key="1">
    <citation type="journal article" date="2019" name="ISME J.">
        <title>Isolation and characterization of a thermophilic sulfur- and iron-reducing thaumarchaeote from a terrestrial acidic hot spring.</title>
        <authorList>
            <person name="Kato S."/>
            <person name="Itoh T."/>
            <person name="Yuki M."/>
            <person name="Nagamori M."/>
            <person name="Ohnishi M."/>
            <person name="Uematsu K."/>
            <person name="Suzuki K."/>
            <person name="Takashina T."/>
            <person name="Ohkuma M."/>
        </authorList>
    </citation>
    <scope>NUCLEOTIDE SEQUENCE [LARGE SCALE GENOMIC DNA]</scope>
    <source>
        <strain evidence="2 3">NAS-02</strain>
    </source>
</reference>